<feature type="compositionally biased region" description="Polar residues" evidence="1">
    <location>
        <begin position="210"/>
        <end position="222"/>
    </location>
</feature>
<name>A0A8J1MJP3_XENLA</name>
<organism evidence="2 3">
    <name type="scientific">Xenopus laevis</name>
    <name type="common">African clawed frog</name>
    <dbReference type="NCBI Taxonomy" id="8355"/>
    <lineage>
        <taxon>Eukaryota</taxon>
        <taxon>Metazoa</taxon>
        <taxon>Chordata</taxon>
        <taxon>Craniata</taxon>
        <taxon>Vertebrata</taxon>
        <taxon>Euteleostomi</taxon>
        <taxon>Amphibia</taxon>
        <taxon>Batrachia</taxon>
        <taxon>Anura</taxon>
        <taxon>Pipoidea</taxon>
        <taxon>Pipidae</taxon>
        <taxon>Xenopodinae</taxon>
        <taxon>Xenopus</taxon>
        <taxon>Xenopus</taxon>
    </lineage>
</organism>
<feature type="region of interest" description="Disordered" evidence="1">
    <location>
        <begin position="201"/>
        <end position="298"/>
    </location>
</feature>
<dbReference type="KEGG" id="xla:108710783"/>
<dbReference type="RefSeq" id="XP_041441979.1">
    <property type="nucleotide sequence ID" value="XM_041586045.1"/>
</dbReference>
<dbReference type="Proteomes" id="UP000186698">
    <property type="component" value="Chromosome 3L"/>
</dbReference>
<reference evidence="3" key="1">
    <citation type="submission" date="2025-08" db="UniProtKB">
        <authorList>
            <consortium name="RefSeq"/>
        </authorList>
    </citation>
    <scope>IDENTIFICATION</scope>
    <source>
        <strain evidence="3">J_2021</strain>
        <tissue evidence="3">Erythrocytes</tissue>
    </source>
</reference>
<gene>
    <name evidence="3" type="primary">LOC108710783</name>
</gene>
<keyword evidence="2" id="KW-1185">Reference proteome</keyword>
<protein>
    <submittedName>
        <fullName evidence="3">Uncharacterized protein LOC108710783</fullName>
    </submittedName>
</protein>
<dbReference type="GeneID" id="108710783"/>
<dbReference type="AlphaFoldDB" id="A0A8J1MJP3"/>
<evidence type="ECO:0000313" key="3">
    <source>
        <dbReference type="RefSeq" id="XP_041441979.1"/>
    </source>
</evidence>
<feature type="compositionally biased region" description="Basic and acidic residues" evidence="1">
    <location>
        <begin position="225"/>
        <end position="235"/>
    </location>
</feature>
<feature type="compositionally biased region" description="Basic and acidic residues" evidence="1">
    <location>
        <begin position="263"/>
        <end position="273"/>
    </location>
</feature>
<accession>A0A8J1MJP3</accession>
<feature type="compositionally biased region" description="Basic residues" evidence="1">
    <location>
        <begin position="282"/>
        <end position="291"/>
    </location>
</feature>
<sequence>MSFQEISSLTKEKADTYSFTNEERDRILQSDILHTSDFQGIQSSADKKQRLEDLNKKQLTLTLHSTALTEYARVQRIPRGLRIKNQPALLKDNTEYLEKWQQILNKASLDLIFLTIQYLQPEIRKVTHDITKIHEELKTCLAENEYITLNARINASIESLQGELLRSKLRKFKRDTEDYSTKRVYSWHLERRQMRYWPRRERRQRENPVSDVTSDTGESSMDSAEEQRQGRRNHDQWNQAQGQRGDRFLGGGPGNIPAGSAPERGKESGEARDALAAPFTKRTTRPRKRTNIARGAGYTRTSCGHVNNVAI</sequence>
<proteinExistence type="predicted"/>
<evidence type="ECO:0000256" key="1">
    <source>
        <dbReference type="SAM" id="MobiDB-lite"/>
    </source>
</evidence>
<evidence type="ECO:0000313" key="2">
    <source>
        <dbReference type="Proteomes" id="UP000186698"/>
    </source>
</evidence>